<dbReference type="EMBL" id="BMKR01000005">
    <property type="protein sequence ID" value="GGF71581.1"/>
    <property type="molecule type" value="Genomic_DNA"/>
</dbReference>
<dbReference type="AlphaFoldDB" id="A0A917C6R2"/>
<comment type="caution">
    <text evidence="3">The sequence shown here is derived from an EMBL/GenBank/DDBJ whole genome shotgun (WGS) entry which is preliminary data.</text>
</comment>
<proteinExistence type="predicted"/>
<keyword evidence="4" id="KW-1185">Reference proteome</keyword>
<reference evidence="3" key="1">
    <citation type="journal article" date="2014" name="Int. J. Syst. Evol. Microbiol.">
        <title>Complete genome sequence of Corynebacterium casei LMG S-19264T (=DSM 44701T), isolated from a smear-ripened cheese.</title>
        <authorList>
            <consortium name="US DOE Joint Genome Institute (JGI-PGF)"/>
            <person name="Walter F."/>
            <person name="Albersmeier A."/>
            <person name="Kalinowski J."/>
            <person name="Ruckert C."/>
        </authorList>
    </citation>
    <scope>NUCLEOTIDE SEQUENCE</scope>
    <source>
        <strain evidence="3">CGMCC 1.16134</strain>
    </source>
</reference>
<evidence type="ECO:0000313" key="4">
    <source>
        <dbReference type="Proteomes" id="UP000637643"/>
    </source>
</evidence>
<feature type="chain" id="PRO_5038338114" evidence="2">
    <location>
        <begin position="24"/>
        <end position="305"/>
    </location>
</feature>
<organism evidence="3 4">
    <name type="scientific">Paenibacillus albidus</name>
    <dbReference type="NCBI Taxonomy" id="2041023"/>
    <lineage>
        <taxon>Bacteria</taxon>
        <taxon>Bacillati</taxon>
        <taxon>Bacillota</taxon>
        <taxon>Bacilli</taxon>
        <taxon>Bacillales</taxon>
        <taxon>Paenibacillaceae</taxon>
        <taxon>Paenibacillus</taxon>
    </lineage>
</organism>
<reference evidence="3" key="2">
    <citation type="submission" date="2020-09" db="EMBL/GenBank/DDBJ databases">
        <authorList>
            <person name="Sun Q."/>
            <person name="Zhou Y."/>
        </authorList>
    </citation>
    <scope>NUCLEOTIDE SEQUENCE</scope>
    <source>
        <strain evidence="3">CGMCC 1.16134</strain>
    </source>
</reference>
<feature type="signal peptide" evidence="2">
    <location>
        <begin position="1"/>
        <end position="23"/>
    </location>
</feature>
<accession>A0A917C6R2</accession>
<feature type="region of interest" description="Disordered" evidence="1">
    <location>
        <begin position="28"/>
        <end position="53"/>
    </location>
</feature>
<dbReference type="RefSeq" id="WP_189023627.1">
    <property type="nucleotide sequence ID" value="NZ_BMKR01000005.1"/>
</dbReference>
<name>A0A917C6R2_9BACL</name>
<dbReference type="Proteomes" id="UP000637643">
    <property type="component" value="Unassembled WGS sequence"/>
</dbReference>
<dbReference type="PROSITE" id="PS51257">
    <property type="entry name" value="PROKAR_LIPOPROTEIN"/>
    <property type="match status" value="1"/>
</dbReference>
<evidence type="ECO:0000313" key="3">
    <source>
        <dbReference type="EMBL" id="GGF71581.1"/>
    </source>
</evidence>
<evidence type="ECO:0000256" key="1">
    <source>
        <dbReference type="SAM" id="MobiDB-lite"/>
    </source>
</evidence>
<gene>
    <name evidence="3" type="ORF">GCM10010912_15870</name>
</gene>
<protein>
    <submittedName>
        <fullName evidence="3">Uncharacterized protein</fullName>
    </submittedName>
</protein>
<keyword evidence="2" id="KW-0732">Signal</keyword>
<feature type="compositionally biased region" description="Pro residues" evidence="1">
    <location>
        <begin position="40"/>
        <end position="51"/>
    </location>
</feature>
<sequence>MKQVIMGLVLCLLLAGCSGTNNIVPEPSPGASPAVATPNASPPPTQTPPPSSVLEPGTLQSTLGFGDTTGKRILITDGAGKEQQMSKLTLAVGHNGQTLKVKYLNWQPASEDNTARETAVNIPNLSGYLYAVEEGAAAPNETYYMADDSVFDVEALVSVTPAAKDTEAPAVDEAIGSTIATAKGREILRIWKLADLGTEGEVYVTQFVRDGNDMLFSIVLKSGEDYTYMDYPAVIQGDEYSVWRVDDGGEITPEMFSVLLAARTEQGILLGLNWWGAEGVSTFFLNQDGEQFKELDIQYGRYISP</sequence>
<evidence type="ECO:0000256" key="2">
    <source>
        <dbReference type="SAM" id="SignalP"/>
    </source>
</evidence>